<feature type="binding site" evidence="5">
    <location>
        <position position="142"/>
    </location>
    <ligand>
        <name>GTP</name>
        <dbReference type="ChEBI" id="CHEBI:37565"/>
    </ligand>
</feature>
<keyword evidence="3 5" id="KW-0342">GTP-binding</keyword>
<feature type="compositionally biased region" description="Acidic residues" evidence="8">
    <location>
        <begin position="455"/>
        <end position="468"/>
    </location>
</feature>
<evidence type="ECO:0000256" key="7">
    <source>
        <dbReference type="RuleBase" id="RU003360"/>
    </source>
</evidence>
<dbReference type="PROSITE" id="PS01134">
    <property type="entry name" value="FTSZ_1"/>
    <property type="match status" value="1"/>
</dbReference>
<dbReference type="HAMAP" id="MF_00909">
    <property type="entry name" value="FtsZ"/>
    <property type="match status" value="1"/>
</dbReference>
<gene>
    <name evidence="5 11" type="primary">ftsZ</name>
</gene>
<evidence type="ECO:0000256" key="4">
    <source>
        <dbReference type="ARBA" id="ARBA00023210"/>
    </source>
</evidence>
<reference evidence="11" key="1">
    <citation type="journal article" date="2014" name="Genome Biol. Evol.">
        <title>Pangenome evidence for extensive interdomain horizontal transfer affecting lineage core and shell genes in uncultured planktonic thaumarchaeota and euryarchaeota.</title>
        <authorList>
            <person name="Deschamps P."/>
            <person name="Zivanovic Y."/>
            <person name="Moreira D."/>
            <person name="Rodriguez-Valera F."/>
            <person name="Lopez-Garcia P."/>
        </authorList>
    </citation>
    <scope>NUCLEOTIDE SEQUENCE</scope>
</reference>
<feature type="region of interest" description="Disordered" evidence="8">
    <location>
        <begin position="538"/>
        <end position="575"/>
    </location>
</feature>
<name>A0A075FNT3_9EURY</name>
<evidence type="ECO:0000259" key="9">
    <source>
        <dbReference type="SMART" id="SM00864"/>
    </source>
</evidence>
<dbReference type="InterPro" id="IPR003008">
    <property type="entry name" value="Tubulin_FtsZ_GTPase"/>
</dbReference>
<feature type="compositionally biased region" description="Polar residues" evidence="8">
    <location>
        <begin position="493"/>
        <end position="505"/>
    </location>
</feature>
<dbReference type="InterPro" id="IPR000158">
    <property type="entry name" value="Cell_div_FtsZ"/>
</dbReference>
<dbReference type="InterPro" id="IPR036525">
    <property type="entry name" value="Tubulin/FtsZ_GTPase_sf"/>
</dbReference>
<feature type="binding site" evidence="5">
    <location>
        <position position="190"/>
    </location>
    <ligand>
        <name>GTP</name>
        <dbReference type="ChEBI" id="CHEBI:37565"/>
    </ligand>
</feature>
<evidence type="ECO:0000256" key="8">
    <source>
        <dbReference type="SAM" id="MobiDB-lite"/>
    </source>
</evidence>
<dbReference type="PRINTS" id="PR00423">
    <property type="entry name" value="CELLDVISFTSZ"/>
</dbReference>
<dbReference type="InterPro" id="IPR037103">
    <property type="entry name" value="Tubulin/FtsZ-like_C"/>
</dbReference>
<dbReference type="CDD" id="cd02201">
    <property type="entry name" value="FtsZ_type1"/>
    <property type="match status" value="1"/>
</dbReference>
<dbReference type="SUPFAM" id="SSF55307">
    <property type="entry name" value="Tubulin C-terminal domain-like"/>
    <property type="match status" value="1"/>
</dbReference>
<dbReference type="PANTHER" id="PTHR30314:SF3">
    <property type="entry name" value="MITOCHONDRIAL DIVISION PROTEIN FSZA"/>
    <property type="match status" value="1"/>
</dbReference>
<dbReference type="SMART" id="SM00865">
    <property type="entry name" value="Tubulin_C"/>
    <property type="match status" value="1"/>
</dbReference>
<dbReference type="AlphaFoldDB" id="A0A075FNT3"/>
<dbReference type="InterPro" id="IPR018316">
    <property type="entry name" value="Tubulin/FtsZ_2-layer-sand-dom"/>
</dbReference>
<feature type="binding site" evidence="5">
    <location>
        <begin position="111"/>
        <end position="113"/>
    </location>
    <ligand>
        <name>GTP</name>
        <dbReference type="ChEBI" id="CHEBI:37565"/>
    </ligand>
</feature>
<dbReference type="GO" id="GO:0005525">
    <property type="term" value="F:GTP binding"/>
    <property type="evidence" value="ECO:0007669"/>
    <property type="project" value="UniProtKB-UniRule"/>
</dbReference>
<organism evidence="11">
    <name type="scientific">uncultured marine group II/III euryarchaeote AD1000_29_E08</name>
    <dbReference type="NCBI Taxonomy" id="1457749"/>
    <lineage>
        <taxon>Archaea</taxon>
        <taxon>Methanobacteriati</taxon>
        <taxon>Methanobacteriota</taxon>
        <taxon>environmental samples</taxon>
    </lineage>
</organism>
<feature type="compositionally biased region" description="Polar residues" evidence="8">
    <location>
        <begin position="403"/>
        <end position="412"/>
    </location>
</feature>
<dbReference type="Gene3D" id="3.40.50.1440">
    <property type="entry name" value="Tubulin/FtsZ, GTPase domain"/>
    <property type="match status" value="1"/>
</dbReference>
<dbReference type="GO" id="GO:0005737">
    <property type="term" value="C:cytoplasm"/>
    <property type="evidence" value="ECO:0007669"/>
    <property type="project" value="UniProtKB-SubCell"/>
</dbReference>
<sequence length="609" mass="66170">MLNFSDIQPVRDDLPKIKVVGVGGGGGNAINRMIQSGVQGVDFVVANTDLQDLRKSLAPQKLQVGSNCSRGLGAGAKPEIGRNAALESIDQIRDSLQGADMVFLAAGMGGGTGTGGTPIVAQVAQEMKALTVGVVTLPFNFEAKRRRKVANVGVTELRDHVDTLIVVPNENLFSIINRRTPMTEAFGFADDVLRQGVQGISDLITRDGLVNLDFADVRSVMANKGKAVMGTGLASGENRARHAAEQALHSPLLNDNTIDGARGILINVVGGLMMGMQEVEEASTFIKEHGHKDAEIIWGAAINSDFEDQMMITVIATGFDEQEATEKIPVPGLPEMPFDALVVTNKHSQINTATDEKEFNSDVELNLEKNDSIDPYSDDDYFEETGSITAGDIAFVEGDPEDSSFSATAQSEDSNEESVVDDQEELSSHQISLHSLETASEEITLTDESSHLSSDSEEEQLEEPESLTDESSHLSSYSEEEQLEEPESLKNETSTVESVNFSDSNLEVESDTFEDLAIDHSSTDIDAENYSIHSFSEASTNLNDNESNETHSFSFSNVTSENENDPETNPVETSPLIPEWANQTENPTFYQNLDIPTFLRRRGSNRPRQ</sequence>
<dbReference type="PROSITE" id="PS01135">
    <property type="entry name" value="FTSZ_2"/>
    <property type="match status" value="1"/>
</dbReference>
<evidence type="ECO:0000256" key="2">
    <source>
        <dbReference type="ARBA" id="ARBA00022741"/>
    </source>
</evidence>
<evidence type="ECO:0000256" key="3">
    <source>
        <dbReference type="ARBA" id="ARBA00023134"/>
    </source>
</evidence>
<dbReference type="InterPro" id="IPR045061">
    <property type="entry name" value="FtsZ/CetZ"/>
</dbReference>
<keyword evidence="4 5" id="KW-0717">Septation</keyword>
<evidence type="ECO:0000256" key="5">
    <source>
        <dbReference type="HAMAP-Rule" id="MF_00909"/>
    </source>
</evidence>
<evidence type="ECO:0000256" key="1">
    <source>
        <dbReference type="ARBA" id="ARBA00009690"/>
    </source>
</evidence>
<dbReference type="Pfam" id="PF00091">
    <property type="entry name" value="Tubulin"/>
    <property type="match status" value="1"/>
</dbReference>
<dbReference type="InterPro" id="IPR020805">
    <property type="entry name" value="Cell_div_FtsZ_CS"/>
</dbReference>
<protein>
    <recommendedName>
        <fullName evidence="5 6">Cell division protein FtsZ</fullName>
    </recommendedName>
</protein>
<feature type="region of interest" description="Disordered" evidence="8">
    <location>
        <begin position="396"/>
        <end position="507"/>
    </location>
</feature>
<proteinExistence type="inferred from homology"/>
<feature type="compositionally biased region" description="Polar residues" evidence="8">
    <location>
        <begin position="428"/>
        <end position="443"/>
    </location>
</feature>
<keyword evidence="5" id="KW-0963">Cytoplasm</keyword>
<dbReference type="InterPro" id="IPR008280">
    <property type="entry name" value="Tub_FtsZ_C"/>
</dbReference>
<comment type="function">
    <text evidence="5">Essential cell division protein that forms a contractile ring structure (Z ring) at the future cell division site. The regulation of the ring assembly controls the timing and the location of cell division. One of the functions of the FtsZ ring is to recruit other cell division proteins to the septum to produce a new cell wall between the dividing cells. Binds GTP and shows GTPase activity.</text>
</comment>
<accession>A0A075FNT3</accession>
<comment type="subcellular location">
    <subcellularLocation>
        <location evidence="5">Cytoplasm</location>
    </subcellularLocation>
    <text evidence="5">Assembles at midcell at the inner surface of the cytoplasmic membrane.</text>
</comment>
<dbReference type="FunFam" id="3.40.50.1440:FF:000001">
    <property type="entry name" value="Cell division protein FtsZ"/>
    <property type="match status" value="1"/>
</dbReference>
<keyword evidence="5 7" id="KW-0132">Cell division</keyword>
<feature type="compositionally biased region" description="Polar residues" evidence="8">
    <location>
        <begin position="538"/>
        <end position="561"/>
    </location>
</feature>
<keyword evidence="2 5" id="KW-0547">Nucleotide-binding</keyword>
<evidence type="ECO:0000313" key="11">
    <source>
        <dbReference type="EMBL" id="AIE92903.1"/>
    </source>
</evidence>
<feature type="binding site" evidence="5">
    <location>
        <begin position="24"/>
        <end position="28"/>
    </location>
    <ligand>
        <name>GTP</name>
        <dbReference type="ChEBI" id="CHEBI:37565"/>
    </ligand>
</feature>
<keyword evidence="5 7" id="KW-0131">Cell cycle</keyword>
<dbReference type="GO" id="GO:0051258">
    <property type="term" value="P:protein polymerization"/>
    <property type="evidence" value="ECO:0007669"/>
    <property type="project" value="UniProtKB-UniRule"/>
</dbReference>
<feature type="binding site" evidence="5">
    <location>
        <position position="146"/>
    </location>
    <ligand>
        <name>GTP</name>
        <dbReference type="ChEBI" id="CHEBI:37565"/>
    </ligand>
</feature>
<dbReference type="Gene3D" id="3.30.1330.20">
    <property type="entry name" value="Tubulin/FtsZ, C-terminal domain"/>
    <property type="match status" value="1"/>
</dbReference>
<feature type="domain" description="Tubulin/FtsZ 2-layer sandwich" evidence="10">
    <location>
        <begin position="210"/>
        <end position="328"/>
    </location>
</feature>
<dbReference type="GO" id="GO:0043093">
    <property type="term" value="P:FtsZ-dependent cytokinesis"/>
    <property type="evidence" value="ECO:0007669"/>
    <property type="project" value="UniProtKB-UniRule"/>
</dbReference>
<dbReference type="SUPFAM" id="SSF52490">
    <property type="entry name" value="Tubulin nucleotide-binding domain-like"/>
    <property type="match status" value="1"/>
</dbReference>
<dbReference type="PANTHER" id="PTHR30314">
    <property type="entry name" value="CELL DIVISION PROTEIN FTSZ-RELATED"/>
    <property type="match status" value="1"/>
</dbReference>
<feature type="compositionally biased region" description="Acidic residues" evidence="8">
    <location>
        <begin position="413"/>
        <end position="425"/>
    </location>
</feature>
<comment type="subunit">
    <text evidence="5">Homodimer. Polymerizes to form a dynamic ring structure in a strictly GTP-dependent manner. Interacts directly with several other division proteins.</text>
</comment>
<dbReference type="GO" id="GO:0003924">
    <property type="term" value="F:GTPase activity"/>
    <property type="evidence" value="ECO:0007669"/>
    <property type="project" value="UniProtKB-UniRule"/>
</dbReference>
<evidence type="ECO:0000259" key="10">
    <source>
        <dbReference type="SMART" id="SM00865"/>
    </source>
</evidence>
<dbReference type="InterPro" id="IPR024757">
    <property type="entry name" value="FtsZ_C"/>
</dbReference>
<dbReference type="GO" id="GO:0032153">
    <property type="term" value="C:cell division site"/>
    <property type="evidence" value="ECO:0007669"/>
    <property type="project" value="UniProtKB-UniRule"/>
</dbReference>
<dbReference type="Pfam" id="PF12327">
    <property type="entry name" value="FtsZ_C"/>
    <property type="match status" value="1"/>
</dbReference>
<dbReference type="NCBIfam" id="TIGR00065">
    <property type="entry name" value="ftsZ"/>
    <property type="match status" value="1"/>
</dbReference>
<dbReference type="EMBL" id="KF900379">
    <property type="protein sequence ID" value="AIE92903.1"/>
    <property type="molecule type" value="Genomic_DNA"/>
</dbReference>
<evidence type="ECO:0000256" key="6">
    <source>
        <dbReference type="NCBIfam" id="TIGR00065"/>
    </source>
</evidence>
<feature type="domain" description="Tubulin/FtsZ GTPase" evidence="9">
    <location>
        <begin position="16"/>
        <end position="208"/>
    </location>
</feature>
<dbReference type="SMART" id="SM00864">
    <property type="entry name" value="Tubulin"/>
    <property type="match status" value="1"/>
</dbReference>
<comment type="similarity">
    <text evidence="1 5 7">Belongs to the FtsZ family.</text>
</comment>